<protein>
    <recommendedName>
        <fullName evidence="1">RNase H type-1 domain-containing protein</fullName>
    </recommendedName>
</protein>
<reference evidence="2 3" key="1">
    <citation type="submission" date="2024-01" db="EMBL/GenBank/DDBJ databases">
        <title>A telomere-to-telomere, gap-free genome of sweet tea (Lithocarpus litseifolius).</title>
        <authorList>
            <person name="Zhou J."/>
        </authorList>
    </citation>
    <scope>NUCLEOTIDE SEQUENCE [LARGE SCALE GENOMIC DNA]</scope>
    <source>
        <strain evidence="2">Zhou-2022a</strain>
        <tissue evidence="2">Leaf</tissue>
    </source>
</reference>
<dbReference type="Proteomes" id="UP001459277">
    <property type="component" value="Unassembled WGS sequence"/>
</dbReference>
<dbReference type="AlphaFoldDB" id="A0AAW2BCY2"/>
<proteinExistence type="predicted"/>
<feature type="domain" description="RNase H type-1" evidence="1">
    <location>
        <begin position="70"/>
        <end position="143"/>
    </location>
</feature>
<gene>
    <name evidence="2" type="ORF">SO802_033351</name>
</gene>
<dbReference type="InterPro" id="IPR012337">
    <property type="entry name" value="RNaseH-like_sf"/>
</dbReference>
<evidence type="ECO:0000313" key="2">
    <source>
        <dbReference type="EMBL" id="KAK9983826.1"/>
    </source>
</evidence>
<dbReference type="SUPFAM" id="SSF53098">
    <property type="entry name" value="Ribonuclease H-like"/>
    <property type="match status" value="1"/>
</dbReference>
<dbReference type="CDD" id="cd06222">
    <property type="entry name" value="RNase_H_like"/>
    <property type="match status" value="1"/>
</dbReference>
<dbReference type="InterPro" id="IPR052929">
    <property type="entry name" value="RNase_H-like_EbsB-rel"/>
</dbReference>
<dbReference type="EMBL" id="JAZDWU010000012">
    <property type="protein sequence ID" value="KAK9983826.1"/>
    <property type="molecule type" value="Genomic_DNA"/>
</dbReference>
<organism evidence="2 3">
    <name type="scientific">Lithocarpus litseifolius</name>
    <dbReference type="NCBI Taxonomy" id="425828"/>
    <lineage>
        <taxon>Eukaryota</taxon>
        <taxon>Viridiplantae</taxon>
        <taxon>Streptophyta</taxon>
        <taxon>Embryophyta</taxon>
        <taxon>Tracheophyta</taxon>
        <taxon>Spermatophyta</taxon>
        <taxon>Magnoliopsida</taxon>
        <taxon>eudicotyledons</taxon>
        <taxon>Gunneridae</taxon>
        <taxon>Pentapetalae</taxon>
        <taxon>rosids</taxon>
        <taxon>fabids</taxon>
        <taxon>Fagales</taxon>
        <taxon>Fagaceae</taxon>
        <taxon>Lithocarpus</taxon>
    </lineage>
</organism>
<dbReference type="InterPro" id="IPR044730">
    <property type="entry name" value="RNase_H-like_dom_plant"/>
</dbReference>
<dbReference type="GO" id="GO:0004523">
    <property type="term" value="F:RNA-DNA hybrid ribonuclease activity"/>
    <property type="evidence" value="ECO:0007669"/>
    <property type="project" value="InterPro"/>
</dbReference>
<dbReference type="Pfam" id="PF13456">
    <property type="entry name" value="RVT_3"/>
    <property type="match status" value="1"/>
</dbReference>
<dbReference type="InterPro" id="IPR036397">
    <property type="entry name" value="RNaseH_sf"/>
</dbReference>
<dbReference type="InterPro" id="IPR002156">
    <property type="entry name" value="RNaseH_domain"/>
</dbReference>
<evidence type="ECO:0000259" key="1">
    <source>
        <dbReference type="Pfam" id="PF13456"/>
    </source>
</evidence>
<dbReference type="PANTHER" id="PTHR47074:SF48">
    <property type="entry name" value="POLYNUCLEOTIDYL TRANSFERASE, RIBONUCLEASE H-LIKE SUPERFAMILY PROTEIN"/>
    <property type="match status" value="1"/>
</dbReference>
<keyword evidence="3" id="KW-1185">Reference proteome</keyword>
<dbReference type="PANTHER" id="PTHR47074">
    <property type="entry name" value="BNAC02G40300D PROTEIN"/>
    <property type="match status" value="1"/>
</dbReference>
<comment type="caution">
    <text evidence="2">The sequence shown here is derived from an EMBL/GenBank/DDBJ whole genome shotgun (WGS) entry which is preliminary data.</text>
</comment>
<name>A0AAW2BCY2_9ROSI</name>
<sequence length="150" mass="16486">MAFVLDEIWQARNQVVHQGGVIDIHASIKLIYHKLAEYSLVRSSNVPPHSSVVASLHKWNPPPLGWIKLNTDAAIGKHSNAIAVVARDHRGEVLKVWARSTPTCSPLSAEASAILWAIQLVKVENWPRIVIEGDAKNCFDPLSSSPTTLD</sequence>
<dbReference type="Gene3D" id="3.30.420.10">
    <property type="entry name" value="Ribonuclease H-like superfamily/Ribonuclease H"/>
    <property type="match status" value="1"/>
</dbReference>
<dbReference type="GO" id="GO:0003676">
    <property type="term" value="F:nucleic acid binding"/>
    <property type="evidence" value="ECO:0007669"/>
    <property type="project" value="InterPro"/>
</dbReference>
<accession>A0AAW2BCY2</accession>
<evidence type="ECO:0000313" key="3">
    <source>
        <dbReference type="Proteomes" id="UP001459277"/>
    </source>
</evidence>